<dbReference type="Pfam" id="PF00001">
    <property type="entry name" value="7tm_1"/>
    <property type="match status" value="2"/>
</dbReference>
<evidence type="ECO:0000256" key="4">
    <source>
        <dbReference type="ARBA" id="ARBA00023040"/>
    </source>
</evidence>
<feature type="transmembrane region" description="Helical" evidence="8">
    <location>
        <begin position="6"/>
        <end position="31"/>
    </location>
</feature>
<dbReference type="InterPro" id="IPR000276">
    <property type="entry name" value="GPCR_Rhodpsn"/>
</dbReference>
<gene>
    <name evidence="10" type="ORF">PEVE_00040749</name>
</gene>
<feature type="transmembrane region" description="Helical" evidence="8">
    <location>
        <begin position="169"/>
        <end position="192"/>
    </location>
</feature>
<keyword evidence="7" id="KW-0807">Transducer</keyword>
<protein>
    <recommendedName>
        <fullName evidence="9">G-protein coupled receptors family 1 profile domain-containing protein</fullName>
    </recommendedName>
</protein>
<keyword evidence="11" id="KW-1185">Reference proteome</keyword>
<accession>A0ABN8N6B8</accession>
<dbReference type="InterPro" id="IPR017452">
    <property type="entry name" value="GPCR_Rhodpsn_7TM"/>
</dbReference>
<evidence type="ECO:0000256" key="8">
    <source>
        <dbReference type="SAM" id="Phobius"/>
    </source>
</evidence>
<evidence type="ECO:0000256" key="5">
    <source>
        <dbReference type="ARBA" id="ARBA00023136"/>
    </source>
</evidence>
<dbReference type="SUPFAM" id="SSF81321">
    <property type="entry name" value="Family A G protein-coupled receptor-like"/>
    <property type="match status" value="2"/>
</dbReference>
<feature type="transmembrane region" description="Helical" evidence="8">
    <location>
        <begin position="567"/>
        <end position="586"/>
    </location>
</feature>
<dbReference type="PRINTS" id="PR00237">
    <property type="entry name" value="GPCRRHODOPSN"/>
</dbReference>
<dbReference type="InterPro" id="IPR050125">
    <property type="entry name" value="GPCR_opsins"/>
</dbReference>
<feature type="transmembrane region" description="Helical" evidence="8">
    <location>
        <begin position="43"/>
        <end position="65"/>
    </location>
</feature>
<keyword evidence="3 8" id="KW-1133">Transmembrane helix</keyword>
<dbReference type="CDD" id="cd14969">
    <property type="entry name" value="7tmA_Opsins_type2_animals"/>
    <property type="match status" value="2"/>
</dbReference>
<evidence type="ECO:0000256" key="3">
    <source>
        <dbReference type="ARBA" id="ARBA00022989"/>
    </source>
</evidence>
<feature type="transmembrane region" description="Helical" evidence="8">
    <location>
        <begin position="306"/>
        <end position="333"/>
    </location>
</feature>
<evidence type="ECO:0000256" key="6">
    <source>
        <dbReference type="ARBA" id="ARBA00023170"/>
    </source>
</evidence>
<evidence type="ECO:0000259" key="9">
    <source>
        <dbReference type="PROSITE" id="PS50262"/>
    </source>
</evidence>
<evidence type="ECO:0000256" key="1">
    <source>
        <dbReference type="ARBA" id="ARBA00004141"/>
    </source>
</evidence>
<proteinExistence type="predicted"/>
<feature type="domain" description="G-protein coupled receptors family 1 profile" evidence="9">
    <location>
        <begin position="22"/>
        <end position="281"/>
    </location>
</feature>
<feature type="transmembrane region" description="Helical" evidence="8">
    <location>
        <begin position="425"/>
        <end position="451"/>
    </location>
</feature>
<feature type="transmembrane region" description="Helical" evidence="8">
    <location>
        <begin position="530"/>
        <end position="555"/>
    </location>
</feature>
<evidence type="ECO:0000313" key="10">
    <source>
        <dbReference type="EMBL" id="CAH3044006.1"/>
    </source>
</evidence>
<name>A0ABN8N6B8_9CNID</name>
<dbReference type="Proteomes" id="UP001159427">
    <property type="component" value="Unassembled WGS sequence"/>
</dbReference>
<dbReference type="PROSITE" id="PS50262">
    <property type="entry name" value="G_PROTEIN_RECEP_F1_2"/>
    <property type="match status" value="2"/>
</dbReference>
<dbReference type="EMBL" id="CALNXI010000753">
    <property type="protein sequence ID" value="CAH3044006.1"/>
    <property type="molecule type" value="Genomic_DNA"/>
</dbReference>
<keyword evidence="5 8" id="KW-0472">Membrane</keyword>
<dbReference type="Gene3D" id="1.20.1070.10">
    <property type="entry name" value="Rhodopsin 7-helix transmembrane proteins"/>
    <property type="match status" value="2"/>
</dbReference>
<comment type="subcellular location">
    <subcellularLocation>
        <location evidence="1">Membrane</location>
        <topology evidence="1">Multi-pass membrane protein</topology>
    </subcellularLocation>
</comment>
<sequence length="642" mass="70808">MRTVFKVFAAFASVFGICGVALNFLVCFVYFTNTRLLDAPNVFILNITLSNLFYSLVALPLLVAANARGEWLFGAAGCTAYGFLTTFFGLGSMMNLVGAACERCITFHKLYKNGNAQLSRRKSLLLSSVLWCYSFVWSFFPILGWSSYVQEGVGTSCSIDWKSREAGNVSYAVCLILACFVVPVAAIIFCLYKSYTTLGKLGEQAREQWGEKSTVTQETVAAETKMAWIGVVMTTGFLFAWTPYTIASIIAMYDPGLVSDIGASIPAYIAKSSACYNPFICMFMHKKLRKATKNVLRCERLTMRTVFKVFAAFASVFGICGVTLNFLVCFVYFTNTRLLDAPNVFILNITLSNLFYSLVALPLLVAANARGEWLFGDAGCIAYGFLTTFFGLGSMMNLVGAACERCITFYKLYKNGTAQLSRRKALLLSSVLWCYSFVWSFFPILGWSSYVKEGVGTSCSIDWESREAGNVSYAVCLILACFVVPVAAIIFCLYKSYTTLGKLGEQAREQWGEKSTVTQETVAAETKMTWIGVVMTTGFLFAWTPYTIASIIAMYDPGLVSDIGASIPAYIAKSSACYNPFICMFMHKKLRKATKNVLRCGKKQVHLSERQTCTGHSAQTRNRTTKGDTNLNVQSLATSNSA</sequence>
<keyword evidence="4" id="KW-0297">G-protein coupled receptor</keyword>
<organism evidence="10 11">
    <name type="scientific">Porites evermanni</name>
    <dbReference type="NCBI Taxonomy" id="104178"/>
    <lineage>
        <taxon>Eukaryota</taxon>
        <taxon>Metazoa</taxon>
        <taxon>Cnidaria</taxon>
        <taxon>Anthozoa</taxon>
        <taxon>Hexacorallia</taxon>
        <taxon>Scleractinia</taxon>
        <taxon>Fungiina</taxon>
        <taxon>Poritidae</taxon>
        <taxon>Porites</taxon>
    </lineage>
</organism>
<keyword evidence="2 8" id="KW-0812">Transmembrane</keyword>
<evidence type="ECO:0000256" key="2">
    <source>
        <dbReference type="ARBA" id="ARBA00022692"/>
    </source>
</evidence>
<evidence type="ECO:0000256" key="7">
    <source>
        <dbReference type="ARBA" id="ARBA00023224"/>
    </source>
</evidence>
<feature type="transmembrane region" description="Helical" evidence="8">
    <location>
        <begin position="227"/>
        <end position="253"/>
    </location>
</feature>
<keyword evidence="6" id="KW-0675">Receptor</keyword>
<evidence type="ECO:0000313" key="11">
    <source>
        <dbReference type="Proteomes" id="UP001159427"/>
    </source>
</evidence>
<comment type="caution">
    <text evidence="10">The sequence shown here is derived from an EMBL/GenBank/DDBJ whole genome shotgun (WGS) entry which is preliminary data.</text>
</comment>
<feature type="transmembrane region" description="Helical" evidence="8">
    <location>
        <begin position="345"/>
        <end position="366"/>
    </location>
</feature>
<feature type="transmembrane region" description="Helical" evidence="8">
    <location>
        <begin position="124"/>
        <end position="149"/>
    </location>
</feature>
<feature type="domain" description="G-protein coupled receptors family 1 profile" evidence="9">
    <location>
        <begin position="324"/>
        <end position="583"/>
    </location>
</feature>
<reference evidence="10 11" key="1">
    <citation type="submission" date="2022-05" db="EMBL/GenBank/DDBJ databases">
        <authorList>
            <consortium name="Genoscope - CEA"/>
            <person name="William W."/>
        </authorList>
    </citation>
    <scope>NUCLEOTIDE SEQUENCE [LARGE SCALE GENOMIC DNA]</scope>
</reference>
<feature type="transmembrane region" description="Helical" evidence="8">
    <location>
        <begin position="471"/>
        <end position="494"/>
    </location>
</feature>
<dbReference type="PANTHER" id="PTHR24240">
    <property type="entry name" value="OPSIN"/>
    <property type="match status" value="1"/>
</dbReference>